<organism evidence="3 4">
    <name type="scientific">Candidatus Faecalibacterium faecigallinarum</name>
    <dbReference type="NCBI Taxonomy" id="2838577"/>
    <lineage>
        <taxon>Bacteria</taxon>
        <taxon>Bacillati</taxon>
        <taxon>Bacillota</taxon>
        <taxon>Clostridia</taxon>
        <taxon>Eubacteriales</taxon>
        <taxon>Oscillospiraceae</taxon>
        <taxon>Faecalibacterium</taxon>
    </lineage>
</organism>
<gene>
    <name evidence="3" type="ORF">H9703_06060</name>
</gene>
<protein>
    <submittedName>
        <fullName evidence="3">LemA</fullName>
    </submittedName>
</protein>
<reference evidence="3" key="2">
    <citation type="submission" date="2021-04" db="EMBL/GenBank/DDBJ databases">
        <authorList>
            <person name="Gilroy R."/>
        </authorList>
    </citation>
    <scope>NUCLEOTIDE SEQUENCE</scope>
    <source>
        <strain evidence="3">ChiSjej5B23-2810</strain>
    </source>
</reference>
<name>A0A9D2P8Z7_9FIRM</name>
<feature type="transmembrane region" description="Helical" evidence="2">
    <location>
        <begin position="54"/>
        <end position="74"/>
    </location>
</feature>
<evidence type="ECO:0000256" key="2">
    <source>
        <dbReference type="SAM" id="Phobius"/>
    </source>
</evidence>
<keyword evidence="2" id="KW-0472">Membrane</keyword>
<dbReference type="Proteomes" id="UP000823906">
    <property type="component" value="Unassembled WGS sequence"/>
</dbReference>
<comment type="caution">
    <text evidence="3">The sequence shown here is derived from an EMBL/GenBank/DDBJ whole genome shotgun (WGS) entry which is preliminary data.</text>
</comment>
<dbReference type="EMBL" id="DWWN01000041">
    <property type="protein sequence ID" value="HJC45682.1"/>
    <property type="molecule type" value="Genomic_DNA"/>
</dbReference>
<reference evidence="3" key="1">
    <citation type="journal article" date="2021" name="PeerJ">
        <title>Extensive microbial diversity within the chicken gut microbiome revealed by metagenomics and culture.</title>
        <authorList>
            <person name="Gilroy R."/>
            <person name="Ravi A."/>
            <person name="Getino M."/>
            <person name="Pursley I."/>
            <person name="Horton D.L."/>
            <person name="Alikhan N.F."/>
            <person name="Baker D."/>
            <person name="Gharbi K."/>
            <person name="Hall N."/>
            <person name="Watson M."/>
            <person name="Adriaenssens E.M."/>
            <person name="Foster-Nyarko E."/>
            <person name="Jarju S."/>
            <person name="Secka A."/>
            <person name="Antonio M."/>
            <person name="Oren A."/>
            <person name="Chaudhuri R.R."/>
            <person name="La Ragione R."/>
            <person name="Hildebrand F."/>
            <person name="Pallen M.J."/>
        </authorList>
    </citation>
    <scope>NUCLEOTIDE SEQUENCE</scope>
    <source>
        <strain evidence="3">ChiSjej5B23-2810</strain>
    </source>
</reference>
<feature type="compositionally biased region" description="Basic and acidic residues" evidence="1">
    <location>
        <begin position="1"/>
        <end position="10"/>
    </location>
</feature>
<evidence type="ECO:0000256" key="1">
    <source>
        <dbReference type="SAM" id="MobiDB-lite"/>
    </source>
</evidence>
<proteinExistence type="predicted"/>
<evidence type="ECO:0000313" key="3">
    <source>
        <dbReference type="EMBL" id="HJC45682.1"/>
    </source>
</evidence>
<keyword evidence="2" id="KW-1133">Transmembrane helix</keyword>
<accession>A0A9D2P8Z7</accession>
<keyword evidence="2" id="KW-0812">Transmembrane</keyword>
<dbReference type="AlphaFoldDB" id="A0A9D2P8Z7"/>
<evidence type="ECO:0000313" key="4">
    <source>
        <dbReference type="Proteomes" id="UP000823906"/>
    </source>
</evidence>
<sequence>MAQAEFERNSRQGGFDSASYRAPEPGGEARELTPLQQKLAALEKALPKALRTRAAALLLAVVLLAAGAVGIGGAKLAARSREAASWYTAGVPADNGYTLSDELNERANTAANVITTALNTPGLGAESGAVQAAQVALDGFTACQEAVAAGGAGMSEMYRADEALDSAINLLYGQMQELAADPLDMGAVGQQYGRFNSAGTVLGSLHYNEAVLDYQKDTGGPWASVLKGLFGIKEVEVFG</sequence>
<feature type="region of interest" description="Disordered" evidence="1">
    <location>
        <begin position="1"/>
        <end position="29"/>
    </location>
</feature>